<evidence type="ECO:0000313" key="1">
    <source>
        <dbReference type="EMBL" id="KFM72361.1"/>
    </source>
</evidence>
<name>A0A087U4S2_STEMI</name>
<gene>
    <name evidence="1" type="ORF">X975_03764</name>
</gene>
<accession>A0A087U4S2</accession>
<dbReference type="AlphaFoldDB" id="A0A087U4S2"/>
<proteinExistence type="predicted"/>
<sequence>MPRELTFCLEPCPWTLAPHHGSRDGGEAKILQALCPGTRHFVWDLVLGPWHLIMDLEMGVILGNFRITSPAFPFQSLTACL</sequence>
<feature type="non-terminal residue" evidence="1">
    <location>
        <position position="81"/>
    </location>
</feature>
<evidence type="ECO:0000313" key="2">
    <source>
        <dbReference type="Proteomes" id="UP000054359"/>
    </source>
</evidence>
<reference evidence="1 2" key="1">
    <citation type="submission" date="2013-11" db="EMBL/GenBank/DDBJ databases">
        <title>Genome sequencing of Stegodyphus mimosarum.</title>
        <authorList>
            <person name="Bechsgaard J."/>
        </authorList>
    </citation>
    <scope>NUCLEOTIDE SEQUENCE [LARGE SCALE GENOMIC DNA]</scope>
</reference>
<dbReference type="EMBL" id="KK118157">
    <property type="protein sequence ID" value="KFM72361.1"/>
    <property type="molecule type" value="Genomic_DNA"/>
</dbReference>
<dbReference type="Proteomes" id="UP000054359">
    <property type="component" value="Unassembled WGS sequence"/>
</dbReference>
<keyword evidence="2" id="KW-1185">Reference proteome</keyword>
<protein>
    <submittedName>
        <fullName evidence="1">Uncharacterized protein</fullName>
    </submittedName>
</protein>
<organism evidence="1 2">
    <name type="scientific">Stegodyphus mimosarum</name>
    <name type="common">African social velvet spider</name>
    <dbReference type="NCBI Taxonomy" id="407821"/>
    <lineage>
        <taxon>Eukaryota</taxon>
        <taxon>Metazoa</taxon>
        <taxon>Ecdysozoa</taxon>
        <taxon>Arthropoda</taxon>
        <taxon>Chelicerata</taxon>
        <taxon>Arachnida</taxon>
        <taxon>Araneae</taxon>
        <taxon>Araneomorphae</taxon>
        <taxon>Entelegynae</taxon>
        <taxon>Eresoidea</taxon>
        <taxon>Eresidae</taxon>
        <taxon>Stegodyphus</taxon>
    </lineage>
</organism>